<feature type="compositionally biased region" description="Acidic residues" evidence="1">
    <location>
        <begin position="396"/>
        <end position="412"/>
    </location>
</feature>
<comment type="caution">
    <text evidence="2">The sequence shown here is derived from an EMBL/GenBank/DDBJ whole genome shotgun (WGS) entry which is preliminary data.</text>
</comment>
<dbReference type="InterPro" id="IPR036397">
    <property type="entry name" value="RNaseH_sf"/>
</dbReference>
<evidence type="ECO:0000313" key="3">
    <source>
        <dbReference type="Proteomes" id="UP000243579"/>
    </source>
</evidence>
<dbReference type="PANTHER" id="PTHR33939:SF1">
    <property type="entry name" value="DUF4371 DOMAIN-CONTAINING PROTEIN"/>
    <property type="match status" value="1"/>
</dbReference>
<accession>A0A1V9YTX6</accession>
<evidence type="ECO:0008006" key="4">
    <source>
        <dbReference type="Google" id="ProtNLM"/>
    </source>
</evidence>
<feature type="region of interest" description="Disordered" evidence="1">
    <location>
        <begin position="383"/>
        <end position="412"/>
    </location>
</feature>
<evidence type="ECO:0000313" key="2">
    <source>
        <dbReference type="EMBL" id="OQR89225.1"/>
    </source>
</evidence>
<protein>
    <recommendedName>
        <fullName evidence="4">Tc1-like transposase DDE domain-containing protein</fullName>
    </recommendedName>
</protein>
<name>A0A1V9YTX6_ACHHY</name>
<proteinExistence type="predicted"/>
<keyword evidence="3" id="KW-1185">Reference proteome</keyword>
<dbReference type="Proteomes" id="UP000243579">
    <property type="component" value="Unassembled WGS sequence"/>
</dbReference>
<reference evidence="2 3" key="1">
    <citation type="journal article" date="2014" name="Genome Biol. Evol.">
        <title>The secreted proteins of Achlya hypogyna and Thraustotheca clavata identify the ancestral oomycete secretome and reveal gene acquisitions by horizontal gene transfer.</title>
        <authorList>
            <person name="Misner I."/>
            <person name="Blouin N."/>
            <person name="Leonard G."/>
            <person name="Richards T.A."/>
            <person name="Lane C.E."/>
        </authorList>
    </citation>
    <scope>NUCLEOTIDE SEQUENCE [LARGE SCALE GENOMIC DNA]</scope>
    <source>
        <strain evidence="2 3">ATCC 48635</strain>
    </source>
</reference>
<dbReference type="Gene3D" id="3.30.420.10">
    <property type="entry name" value="Ribonuclease H-like superfamily/Ribonuclease H"/>
    <property type="match status" value="1"/>
</dbReference>
<dbReference type="AlphaFoldDB" id="A0A1V9YTX6"/>
<evidence type="ECO:0000256" key="1">
    <source>
        <dbReference type="SAM" id="MobiDB-lite"/>
    </source>
</evidence>
<dbReference type="PANTHER" id="PTHR33939">
    <property type="entry name" value="PROTEIN CBG22215"/>
    <property type="match status" value="1"/>
</dbReference>
<sequence>MQVNPRNAAAIKAITAYITAQRPRHLTKAEKLTILQLHAYYRGKGEKAVAQKVAEVASRSLAVVQAVWAEFKKTRKLVDDTPATNTANHATRIPNTPIVRDLVRRFIRDRCATRTRTVAKDVMAMLVKAKYVVVNVNSPKDYHACLRAVRRFIQQQGYARGRQKETSLSAAHILARNAYVRSMLPVPPGKALRLGYFRGGKQVKDYHAMFNHSYFVRWFNSLMDEVEADGHRGVVFVMDNAKYHKGKPDHTPKGTWSKEWLYLACLEYGIEVSPFDLRETMWLLLQSYVVAFVEPLVVQAAKARGHTVVYTAPNYSELQPIETVWSQVKGRVGMQYDDTTTFAMVYERLKRAFAELTSEQIDRHIGHSTTFLKNLDATLRCADDGDDDTLPHGSSSDDDTSSSSDADDNTDT</sequence>
<dbReference type="EMBL" id="JNBR01000885">
    <property type="protein sequence ID" value="OQR89225.1"/>
    <property type="molecule type" value="Genomic_DNA"/>
</dbReference>
<gene>
    <name evidence="2" type="ORF">ACHHYP_20268</name>
</gene>
<organism evidence="2 3">
    <name type="scientific">Achlya hypogyna</name>
    <name type="common">Oomycete</name>
    <name type="synonym">Protoachlya hypogyna</name>
    <dbReference type="NCBI Taxonomy" id="1202772"/>
    <lineage>
        <taxon>Eukaryota</taxon>
        <taxon>Sar</taxon>
        <taxon>Stramenopiles</taxon>
        <taxon>Oomycota</taxon>
        <taxon>Saprolegniomycetes</taxon>
        <taxon>Saprolegniales</taxon>
        <taxon>Achlyaceae</taxon>
        <taxon>Achlya</taxon>
    </lineage>
</organism>
<dbReference type="OrthoDB" id="75703at2759"/>
<dbReference type="GO" id="GO:0003676">
    <property type="term" value="F:nucleic acid binding"/>
    <property type="evidence" value="ECO:0007669"/>
    <property type="project" value="InterPro"/>
</dbReference>